<dbReference type="InParanoid" id="A0A2H3CYB3"/>
<evidence type="ECO:0000256" key="1">
    <source>
        <dbReference type="SAM" id="Phobius"/>
    </source>
</evidence>
<dbReference type="OrthoDB" id="2991811at2759"/>
<gene>
    <name evidence="2" type="ORF">ARMGADRAFT_671648</name>
</gene>
<evidence type="ECO:0000313" key="2">
    <source>
        <dbReference type="EMBL" id="PBK83488.1"/>
    </source>
</evidence>
<name>A0A2H3CYB3_ARMGA</name>
<keyword evidence="1" id="KW-0472">Membrane</keyword>
<protein>
    <submittedName>
        <fullName evidence="2">Uncharacterized protein</fullName>
    </submittedName>
</protein>
<proteinExistence type="predicted"/>
<sequence>MMYSWFAQASRLSLSSSKNPGGIDRRAHNTKYVEVCERVQFYLQITPCYDPFQLLDTFMADSGYAFALSLTVCEPRLDLQSNRISWPVIHWFCDLNLSNEISVEEAEALFGFKVTVCADAYHYRVPEKPLSTIVEINTMCGFDPALEGAEICEYFGLPRMEITENPVELYPDREINQIALAAPVHDDKATADVTPVTRIRAEQELSTFRAPNRLVVILIALNIVLISLVIHLSIKV</sequence>
<organism evidence="2 3">
    <name type="scientific">Armillaria gallica</name>
    <name type="common">Bulbous honey fungus</name>
    <name type="synonym">Armillaria bulbosa</name>
    <dbReference type="NCBI Taxonomy" id="47427"/>
    <lineage>
        <taxon>Eukaryota</taxon>
        <taxon>Fungi</taxon>
        <taxon>Dikarya</taxon>
        <taxon>Basidiomycota</taxon>
        <taxon>Agaricomycotina</taxon>
        <taxon>Agaricomycetes</taxon>
        <taxon>Agaricomycetidae</taxon>
        <taxon>Agaricales</taxon>
        <taxon>Marasmiineae</taxon>
        <taxon>Physalacriaceae</taxon>
        <taxon>Armillaria</taxon>
    </lineage>
</organism>
<keyword evidence="3" id="KW-1185">Reference proteome</keyword>
<accession>A0A2H3CYB3</accession>
<dbReference type="AlphaFoldDB" id="A0A2H3CYB3"/>
<dbReference type="EMBL" id="KZ293706">
    <property type="protein sequence ID" value="PBK83488.1"/>
    <property type="molecule type" value="Genomic_DNA"/>
</dbReference>
<evidence type="ECO:0000313" key="3">
    <source>
        <dbReference type="Proteomes" id="UP000217790"/>
    </source>
</evidence>
<keyword evidence="1" id="KW-1133">Transmembrane helix</keyword>
<reference evidence="3" key="1">
    <citation type="journal article" date="2017" name="Nat. Ecol. Evol.">
        <title>Genome expansion and lineage-specific genetic innovations in the forest pathogenic fungi Armillaria.</title>
        <authorList>
            <person name="Sipos G."/>
            <person name="Prasanna A.N."/>
            <person name="Walter M.C."/>
            <person name="O'Connor E."/>
            <person name="Balint B."/>
            <person name="Krizsan K."/>
            <person name="Kiss B."/>
            <person name="Hess J."/>
            <person name="Varga T."/>
            <person name="Slot J."/>
            <person name="Riley R."/>
            <person name="Boka B."/>
            <person name="Rigling D."/>
            <person name="Barry K."/>
            <person name="Lee J."/>
            <person name="Mihaltcheva S."/>
            <person name="LaButti K."/>
            <person name="Lipzen A."/>
            <person name="Waldron R."/>
            <person name="Moloney N.M."/>
            <person name="Sperisen C."/>
            <person name="Kredics L."/>
            <person name="Vagvoelgyi C."/>
            <person name="Patrignani A."/>
            <person name="Fitzpatrick D."/>
            <person name="Nagy I."/>
            <person name="Doyle S."/>
            <person name="Anderson J.B."/>
            <person name="Grigoriev I.V."/>
            <person name="Gueldener U."/>
            <person name="Muensterkoetter M."/>
            <person name="Nagy L.G."/>
        </authorList>
    </citation>
    <scope>NUCLEOTIDE SEQUENCE [LARGE SCALE GENOMIC DNA]</scope>
    <source>
        <strain evidence="3">Ar21-2</strain>
    </source>
</reference>
<keyword evidence="1" id="KW-0812">Transmembrane</keyword>
<dbReference type="Proteomes" id="UP000217790">
    <property type="component" value="Unassembled WGS sequence"/>
</dbReference>
<feature type="transmembrane region" description="Helical" evidence="1">
    <location>
        <begin position="214"/>
        <end position="234"/>
    </location>
</feature>